<dbReference type="EMBL" id="JAHWXQ010000001">
    <property type="protein sequence ID" value="MBW3364227.1"/>
    <property type="molecule type" value="Genomic_DNA"/>
</dbReference>
<keyword evidence="4" id="KW-1185">Reference proteome</keyword>
<dbReference type="RefSeq" id="WP_199108751.1">
    <property type="nucleotide sequence ID" value="NZ_JAHWXQ010000001.1"/>
</dbReference>
<dbReference type="Proteomes" id="UP000774935">
    <property type="component" value="Unassembled WGS sequence"/>
</dbReference>
<feature type="chain" id="PRO_5046977201" evidence="1">
    <location>
        <begin position="24"/>
        <end position="245"/>
    </location>
</feature>
<dbReference type="Pfam" id="PF04264">
    <property type="entry name" value="YceI"/>
    <property type="match status" value="1"/>
</dbReference>
<organism evidence="3 4">
    <name type="scientific">Pontibacter populi</name>
    <dbReference type="NCBI Taxonomy" id="890055"/>
    <lineage>
        <taxon>Bacteria</taxon>
        <taxon>Pseudomonadati</taxon>
        <taxon>Bacteroidota</taxon>
        <taxon>Cytophagia</taxon>
        <taxon>Cytophagales</taxon>
        <taxon>Hymenobacteraceae</taxon>
        <taxon>Pontibacter</taxon>
    </lineage>
</organism>
<evidence type="ECO:0000313" key="3">
    <source>
        <dbReference type="EMBL" id="MBW3364227.1"/>
    </source>
</evidence>
<dbReference type="InterPro" id="IPR036761">
    <property type="entry name" value="TTHA0802/YceI-like_sf"/>
</dbReference>
<protein>
    <submittedName>
        <fullName evidence="3">YceI family protein</fullName>
    </submittedName>
</protein>
<comment type="caution">
    <text evidence="3">The sequence shown here is derived from an EMBL/GenBank/DDBJ whole genome shotgun (WGS) entry which is preliminary data.</text>
</comment>
<dbReference type="InterPro" id="IPR007372">
    <property type="entry name" value="Lipid/polyisoprenoid-bd_YceI"/>
</dbReference>
<evidence type="ECO:0000259" key="2">
    <source>
        <dbReference type="SMART" id="SM00867"/>
    </source>
</evidence>
<feature type="domain" description="Lipid/polyisoprenoid-binding YceI-like" evidence="2">
    <location>
        <begin position="51"/>
        <end position="239"/>
    </location>
</feature>
<name>A0ABS6X897_9BACT</name>
<evidence type="ECO:0000256" key="1">
    <source>
        <dbReference type="SAM" id="SignalP"/>
    </source>
</evidence>
<evidence type="ECO:0000313" key="4">
    <source>
        <dbReference type="Proteomes" id="UP000774935"/>
    </source>
</evidence>
<accession>A0ABS6X897</accession>
<dbReference type="SUPFAM" id="SSF101874">
    <property type="entry name" value="YceI-like"/>
    <property type="match status" value="1"/>
</dbReference>
<dbReference type="PANTHER" id="PTHR34406">
    <property type="entry name" value="PROTEIN YCEI"/>
    <property type="match status" value="1"/>
</dbReference>
<dbReference type="PANTHER" id="PTHR34406:SF1">
    <property type="entry name" value="PROTEIN YCEI"/>
    <property type="match status" value="1"/>
</dbReference>
<dbReference type="SMART" id="SM00867">
    <property type="entry name" value="YceI"/>
    <property type="match status" value="1"/>
</dbReference>
<dbReference type="PROSITE" id="PS51257">
    <property type="entry name" value="PROKAR_LIPOPROTEIN"/>
    <property type="match status" value="1"/>
</dbReference>
<dbReference type="Gene3D" id="2.40.128.110">
    <property type="entry name" value="Lipid/polyisoprenoid-binding, YceI-like"/>
    <property type="match status" value="1"/>
</dbReference>
<keyword evidence="1" id="KW-0732">Signal</keyword>
<gene>
    <name evidence="3" type="ORF">KYK27_04185</name>
</gene>
<feature type="signal peptide" evidence="1">
    <location>
        <begin position="1"/>
        <end position="23"/>
    </location>
</feature>
<sequence>MSSRRQHLLPTFTPAIVLMLLLAACDTSIKTDEAEVGAPEIARQPAPVSDIYHVDTAKSKLTWIGAKITGRHNGVFEINSGELHITNNELTGGKIDLNMLGTRSDDKTLNEDSNKKLTTNLRSANFFDVERYPTASFVITAISPYDSTTRKPINTPPALDSKLRITDATHLLTGNLTIKDKTRSVRFPAKIALQGNVLKARANFNIDRTKWGLVYRADKSMGNQTIRPEVNIDIDLIATRATPTP</sequence>
<reference evidence="3 4" key="1">
    <citation type="submission" date="2021-07" db="EMBL/GenBank/DDBJ databases">
        <authorList>
            <person name="Kim M.K."/>
        </authorList>
    </citation>
    <scope>NUCLEOTIDE SEQUENCE [LARGE SCALE GENOMIC DNA]</scope>
    <source>
        <strain evidence="3 4">HLY7-15</strain>
    </source>
</reference>
<proteinExistence type="predicted"/>